<dbReference type="RefSeq" id="WP_034632017.1">
    <property type="nucleotide sequence ID" value="NZ_AXNT01000101.1"/>
</dbReference>
<dbReference type="InterPro" id="IPR016171">
    <property type="entry name" value="Vanillyl_alc_oxidase_C-sub2"/>
</dbReference>
<sequence>MATTETLRNWSGNYTFRASAVHRPETVEQVQEVVAAVRGGEAGRVRAIGTRHCFQDLADTTGALVSLSRLEPTIELDEVARTVTVSGGTRYGTLAEHLHARGWALHNLASLPHISVAGAVATATHGSGDSSANLATAVVGLELVTADGSLRTLTRADPDFPGAVVSLGALGVVVRLTLEVEPTYDVAQEVHTGLPWDAALANLDAVTSSADSVSLFVDWTGDAVQQVWRKTRVVPGERHELRTELFGAAPSPVKLHPLPGIDPVNCTDQLGVPGPWHDRLPHFRLRYTPSNGDELQSEYLVPREHAVGAIGALRGLSDRITPLLQVSEIRTIGADDLWLSTAYGGPRIGLHFTWLQRQAEVEALLPAIEEALAPFEARPHWGKIFANTGRDLARLYPRMEDFRALVARSDPGGVFRGPFLERHVLLG</sequence>
<dbReference type="InterPro" id="IPR016169">
    <property type="entry name" value="FAD-bd_PCMH_sub2"/>
</dbReference>
<dbReference type="InterPro" id="IPR016166">
    <property type="entry name" value="FAD-bd_PCMH"/>
</dbReference>
<comment type="caution">
    <text evidence="3">The sequence shown here is derived from an EMBL/GenBank/DDBJ whole genome shotgun (WGS) entry which is preliminary data.</text>
</comment>
<dbReference type="PROSITE" id="PS51387">
    <property type="entry name" value="FAD_PCMH"/>
    <property type="match status" value="1"/>
</dbReference>
<dbReference type="Pfam" id="PF01565">
    <property type="entry name" value="FAD_binding_4"/>
    <property type="match status" value="1"/>
</dbReference>
<dbReference type="PIRSF" id="PIRSF000136">
    <property type="entry name" value="LGO_GLO"/>
    <property type="match status" value="1"/>
</dbReference>
<dbReference type="Gene3D" id="1.10.45.10">
    <property type="entry name" value="Vanillyl-alcohol Oxidase, Chain A, domain 4"/>
    <property type="match status" value="1"/>
</dbReference>
<dbReference type="InterPro" id="IPR016167">
    <property type="entry name" value="FAD-bd_PCMH_sub1"/>
</dbReference>
<dbReference type="OrthoDB" id="9800184at2"/>
<gene>
    <name evidence="3" type="ORF">Q760_00835</name>
</gene>
<reference evidence="3 4" key="1">
    <citation type="submission" date="2013-10" db="EMBL/GenBank/DDBJ databases">
        <authorList>
            <person name="Wang G."/>
            <person name="Zhuang W."/>
        </authorList>
    </citation>
    <scope>NUCLEOTIDE SEQUENCE [LARGE SCALE GENOMIC DNA]</scope>
    <source>
        <strain evidence="3 4">DSM 20118</strain>
    </source>
</reference>
<dbReference type="EMBL" id="AXNT01000101">
    <property type="protein sequence ID" value="KGM01510.1"/>
    <property type="molecule type" value="Genomic_DNA"/>
</dbReference>
<dbReference type="PANTHER" id="PTHR43762:SF1">
    <property type="entry name" value="D-ARABINONO-1,4-LACTONE OXIDASE"/>
    <property type="match status" value="1"/>
</dbReference>
<protein>
    <submittedName>
        <fullName evidence="3">FAD-binding protein</fullName>
    </submittedName>
</protein>
<evidence type="ECO:0000256" key="1">
    <source>
        <dbReference type="ARBA" id="ARBA00023002"/>
    </source>
</evidence>
<dbReference type="AlphaFoldDB" id="A0A0A0B3V0"/>
<keyword evidence="4" id="KW-1185">Reference proteome</keyword>
<dbReference type="Gene3D" id="3.30.43.10">
    <property type="entry name" value="Uridine Diphospho-n-acetylenolpyruvylglucosamine Reductase, domain 2"/>
    <property type="match status" value="1"/>
</dbReference>
<dbReference type="Gene3D" id="3.30.70.2530">
    <property type="match status" value="1"/>
</dbReference>
<accession>A0A0A0B3V0</accession>
<feature type="domain" description="FAD-binding PCMH-type" evidence="2">
    <location>
        <begin position="14"/>
        <end position="183"/>
    </location>
</feature>
<dbReference type="SUPFAM" id="SSF56176">
    <property type="entry name" value="FAD-binding/transporter-associated domain-like"/>
    <property type="match status" value="1"/>
</dbReference>
<dbReference type="Pfam" id="PF04030">
    <property type="entry name" value="ALO"/>
    <property type="match status" value="1"/>
</dbReference>
<evidence type="ECO:0000313" key="4">
    <source>
        <dbReference type="Proteomes" id="UP000029833"/>
    </source>
</evidence>
<dbReference type="Gene3D" id="3.30.465.10">
    <property type="match status" value="1"/>
</dbReference>
<dbReference type="InterPro" id="IPR006094">
    <property type="entry name" value="Oxid_FAD_bind_N"/>
</dbReference>
<name>A0A0A0B3V0_9CELL</name>
<dbReference type="GO" id="GO:0071949">
    <property type="term" value="F:FAD binding"/>
    <property type="evidence" value="ECO:0007669"/>
    <property type="project" value="InterPro"/>
</dbReference>
<dbReference type="STRING" id="1408250.Q760_00835"/>
<dbReference type="InterPro" id="IPR010031">
    <property type="entry name" value="FAD_lactone_oxidase-like"/>
</dbReference>
<dbReference type="InterPro" id="IPR007173">
    <property type="entry name" value="ALO_C"/>
</dbReference>
<organism evidence="3 4">
    <name type="scientific">Cellulomonas cellasea DSM 20118</name>
    <dbReference type="NCBI Taxonomy" id="1408250"/>
    <lineage>
        <taxon>Bacteria</taxon>
        <taxon>Bacillati</taxon>
        <taxon>Actinomycetota</taxon>
        <taxon>Actinomycetes</taxon>
        <taxon>Micrococcales</taxon>
        <taxon>Cellulomonadaceae</taxon>
        <taxon>Cellulomonas</taxon>
    </lineage>
</organism>
<dbReference type="GO" id="GO:0003885">
    <property type="term" value="F:D-arabinono-1,4-lactone oxidase activity"/>
    <property type="evidence" value="ECO:0007669"/>
    <property type="project" value="InterPro"/>
</dbReference>
<evidence type="ECO:0000259" key="2">
    <source>
        <dbReference type="PROSITE" id="PS51387"/>
    </source>
</evidence>
<keyword evidence="1" id="KW-0560">Oxidoreductase</keyword>
<proteinExistence type="predicted"/>
<evidence type="ECO:0000313" key="3">
    <source>
        <dbReference type="EMBL" id="KGM01510.1"/>
    </source>
</evidence>
<dbReference type="Proteomes" id="UP000029833">
    <property type="component" value="Unassembled WGS sequence"/>
</dbReference>
<dbReference type="Gene3D" id="3.30.70.2520">
    <property type="match status" value="1"/>
</dbReference>
<dbReference type="GO" id="GO:0016020">
    <property type="term" value="C:membrane"/>
    <property type="evidence" value="ECO:0007669"/>
    <property type="project" value="InterPro"/>
</dbReference>
<dbReference type="PANTHER" id="PTHR43762">
    <property type="entry name" value="L-GULONOLACTONE OXIDASE"/>
    <property type="match status" value="1"/>
</dbReference>
<dbReference type="GO" id="GO:0080049">
    <property type="term" value="F:L-gulono-1,4-lactone dehydrogenase activity"/>
    <property type="evidence" value="ECO:0007669"/>
    <property type="project" value="TreeGrafter"/>
</dbReference>
<dbReference type="InterPro" id="IPR036318">
    <property type="entry name" value="FAD-bd_PCMH-like_sf"/>
</dbReference>